<evidence type="ECO:0000256" key="3">
    <source>
        <dbReference type="ARBA" id="ARBA00022741"/>
    </source>
</evidence>
<comment type="subcellular location">
    <subcellularLocation>
        <location evidence="1">Cell membrane</location>
        <topology evidence="1">Multi-pass membrane protein</topology>
    </subcellularLocation>
</comment>
<dbReference type="PROSITE" id="PS00211">
    <property type="entry name" value="ABC_TRANSPORTER_1"/>
    <property type="match status" value="1"/>
</dbReference>
<dbReference type="GO" id="GO:0030253">
    <property type="term" value="P:protein secretion by the type I secretion system"/>
    <property type="evidence" value="ECO:0007669"/>
    <property type="project" value="InterPro"/>
</dbReference>
<keyword evidence="4" id="KW-0067">ATP-binding</keyword>
<organism evidence="11">
    <name type="scientific">Sedimenticola thiotaurini</name>
    <dbReference type="NCBI Taxonomy" id="1543721"/>
    <lineage>
        <taxon>Bacteria</taxon>
        <taxon>Pseudomonadati</taxon>
        <taxon>Pseudomonadota</taxon>
        <taxon>Gammaproteobacteria</taxon>
        <taxon>Chromatiales</taxon>
        <taxon>Sedimenticolaceae</taxon>
        <taxon>Sedimenticola</taxon>
    </lineage>
</organism>
<dbReference type="Gene3D" id="1.20.1560.10">
    <property type="entry name" value="ABC transporter type 1, transmembrane domain"/>
    <property type="match status" value="1"/>
</dbReference>
<dbReference type="InterPro" id="IPR039421">
    <property type="entry name" value="Type_1_exporter"/>
</dbReference>
<dbReference type="NCBIfam" id="TIGR01842">
    <property type="entry name" value="type_I_sec_PrtD"/>
    <property type="match status" value="1"/>
</dbReference>
<dbReference type="InterPro" id="IPR011527">
    <property type="entry name" value="ABC1_TM_dom"/>
</dbReference>
<feature type="transmembrane region" description="Helical" evidence="8">
    <location>
        <begin position="55"/>
        <end position="75"/>
    </location>
</feature>
<dbReference type="GO" id="GO:0030256">
    <property type="term" value="C:type I protein secretion system complex"/>
    <property type="evidence" value="ECO:0007669"/>
    <property type="project" value="InterPro"/>
</dbReference>
<feature type="transmembrane region" description="Helical" evidence="8">
    <location>
        <begin position="123"/>
        <end position="146"/>
    </location>
</feature>
<dbReference type="Proteomes" id="UP000886251">
    <property type="component" value="Unassembled WGS sequence"/>
</dbReference>
<dbReference type="EMBL" id="DRKP01000146">
    <property type="protein sequence ID" value="HEB97131.1"/>
    <property type="molecule type" value="Genomic_DNA"/>
</dbReference>
<keyword evidence="6 8" id="KW-0472">Membrane</keyword>
<dbReference type="GO" id="GO:0005886">
    <property type="term" value="C:plasma membrane"/>
    <property type="evidence" value="ECO:0007669"/>
    <property type="project" value="UniProtKB-SubCell"/>
</dbReference>
<dbReference type="InterPro" id="IPR003439">
    <property type="entry name" value="ABC_transporter-like_ATP-bd"/>
</dbReference>
<accession>A0A831W816</accession>
<dbReference type="SUPFAM" id="SSF90123">
    <property type="entry name" value="ABC transporter transmembrane region"/>
    <property type="match status" value="1"/>
</dbReference>
<dbReference type="PROSITE" id="PS50929">
    <property type="entry name" value="ABC_TM1F"/>
    <property type="match status" value="1"/>
</dbReference>
<name>A0A831W816_9GAMM</name>
<dbReference type="InterPro" id="IPR003593">
    <property type="entry name" value="AAA+_ATPase"/>
</dbReference>
<proteinExistence type="predicted"/>
<reference evidence="11" key="1">
    <citation type="journal article" date="2020" name="mSystems">
        <title>Genome- and Community-Level Interaction Insights into Carbon Utilization and Element Cycling Functions of Hydrothermarchaeota in Hydrothermal Sediment.</title>
        <authorList>
            <person name="Zhou Z."/>
            <person name="Liu Y."/>
            <person name="Xu W."/>
            <person name="Pan J."/>
            <person name="Luo Z.H."/>
            <person name="Li M."/>
        </authorList>
    </citation>
    <scope>NUCLEOTIDE SEQUENCE [LARGE SCALE GENOMIC DNA]</scope>
    <source>
        <strain evidence="11">HyVt-443</strain>
    </source>
</reference>
<dbReference type="Gene3D" id="3.40.50.300">
    <property type="entry name" value="P-loop containing nucleotide triphosphate hydrolases"/>
    <property type="match status" value="1"/>
</dbReference>
<dbReference type="InterPro" id="IPR017871">
    <property type="entry name" value="ABC_transporter-like_CS"/>
</dbReference>
<evidence type="ECO:0000256" key="2">
    <source>
        <dbReference type="ARBA" id="ARBA00022692"/>
    </source>
</evidence>
<sequence length="708" mass="76158">MNEQYTLPRLIGRFRGAFLSIGVFSFFFNLLVLTLPFYMLSVFTRVLSSKSEETLVLLTIAAAIALTVQGLLDMIRARLLTRIGMGLDSTLTPQVLEATVRQAAGSAGRNAQALRDASELRTFLSGTGIFSLFDAPFIPLYVGVIYLMHPMLGSLAIGGAVLLFIIAVINELATRRPIEAAGEFSAKAQSQVEQYVRHADVIEAMGMTPAVIDRWRSSNSDALLSLSKASDKINTAGSFARYLRFMLQIALYGTGAFLFIEHELLPGAMIAAAILMSRALAPVEHAIGTWKSLVSAKAAYGRLKEALDPERFSLYYNRMELPRPNGLLQADRIVVTVPGGERFILKGINFVLPPGQFLGVIGPSGAGKTTLGKVLVGILAPRGGAARLDGTDLAAWHPDDLGRYVGYLPQDIQLFSGTVRDNIARMTEESDPEAVIRAAKRAGAHDMILTLPEAYDTEVGESGRYLSAGQRQMIGLARAFYGDPSLLVLDEPNSNLDAVSEEHLKRSLAEARDAGVTVVVITHRPSILVAADQLLVLKDGGVELYGPSDQVQARMAQDLVSHDERKRMSQDKRRLPRDASGKRDGRRGGAARAKASGIQAAAGKGAVADGEGKRRRGRPQPARPAAGEAVAAQEETRAGKPEVAVEASPPQRGSGAPNAPQRPAPESREPKTVEHGEEVEVKEGEILEPEPESSIARMAGAFMGRKGK</sequence>
<protein>
    <submittedName>
        <fullName evidence="11">Type I secretion system permease/ATPase</fullName>
    </submittedName>
</protein>
<dbReference type="SMART" id="SM00382">
    <property type="entry name" value="AAA"/>
    <property type="match status" value="1"/>
</dbReference>
<feature type="compositionally biased region" description="Basic and acidic residues" evidence="7">
    <location>
        <begin position="560"/>
        <end position="587"/>
    </location>
</feature>
<evidence type="ECO:0000256" key="1">
    <source>
        <dbReference type="ARBA" id="ARBA00004651"/>
    </source>
</evidence>
<dbReference type="GO" id="GO:0034040">
    <property type="term" value="F:ATPase-coupled lipid transmembrane transporter activity"/>
    <property type="evidence" value="ECO:0007669"/>
    <property type="project" value="TreeGrafter"/>
</dbReference>
<dbReference type="PANTHER" id="PTHR24221:SF248">
    <property type="entry name" value="ABC TRANSPORTER TRANSMEMBRANE REGION"/>
    <property type="match status" value="1"/>
</dbReference>
<dbReference type="SUPFAM" id="SSF52540">
    <property type="entry name" value="P-loop containing nucleoside triphosphate hydrolases"/>
    <property type="match status" value="1"/>
</dbReference>
<keyword evidence="5 8" id="KW-1133">Transmembrane helix</keyword>
<gene>
    <name evidence="11" type="ORF">ENI96_11980</name>
</gene>
<evidence type="ECO:0000256" key="8">
    <source>
        <dbReference type="SAM" id="Phobius"/>
    </source>
</evidence>
<dbReference type="InterPro" id="IPR027417">
    <property type="entry name" value="P-loop_NTPase"/>
</dbReference>
<keyword evidence="3" id="KW-0547">Nucleotide-binding</keyword>
<feature type="transmembrane region" description="Helical" evidence="8">
    <location>
        <begin position="152"/>
        <end position="169"/>
    </location>
</feature>
<evidence type="ECO:0000256" key="5">
    <source>
        <dbReference type="ARBA" id="ARBA00022989"/>
    </source>
</evidence>
<dbReference type="GO" id="GO:0005524">
    <property type="term" value="F:ATP binding"/>
    <property type="evidence" value="ECO:0007669"/>
    <property type="project" value="UniProtKB-KW"/>
</dbReference>
<dbReference type="PANTHER" id="PTHR24221">
    <property type="entry name" value="ATP-BINDING CASSETTE SUB-FAMILY B"/>
    <property type="match status" value="1"/>
</dbReference>
<feature type="compositionally biased region" description="Basic and acidic residues" evidence="7">
    <location>
        <begin position="665"/>
        <end position="685"/>
    </location>
</feature>
<feature type="domain" description="ABC transporter" evidence="9">
    <location>
        <begin position="328"/>
        <end position="564"/>
    </location>
</feature>
<evidence type="ECO:0000259" key="9">
    <source>
        <dbReference type="PROSITE" id="PS50893"/>
    </source>
</evidence>
<evidence type="ECO:0000256" key="6">
    <source>
        <dbReference type="ARBA" id="ARBA00023136"/>
    </source>
</evidence>
<evidence type="ECO:0000259" key="10">
    <source>
        <dbReference type="PROSITE" id="PS50929"/>
    </source>
</evidence>
<evidence type="ECO:0000256" key="7">
    <source>
        <dbReference type="SAM" id="MobiDB-lite"/>
    </source>
</evidence>
<feature type="transmembrane region" description="Helical" evidence="8">
    <location>
        <begin position="242"/>
        <end position="260"/>
    </location>
</feature>
<dbReference type="Pfam" id="PF00664">
    <property type="entry name" value="ABC_membrane"/>
    <property type="match status" value="1"/>
</dbReference>
<dbReference type="AlphaFoldDB" id="A0A831W816"/>
<dbReference type="GO" id="GO:0016887">
    <property type="term" value="F:ATP hydrolysis activity"/>
    <property type="evidence" value="ECO:0007669"/>
    <property type="project" value="InterPro"/>
</dbReference>
<dbReference type="Pfam" id="PF00005">
    <property type="entry name" value="ABC_tran"/>
    <property type="match status" value="1"/>
</dbReference>
<dbReference type="PROSITE" id="PS50893">
    <property type="entry name" value="ABC_TRANSPORTER_2"/>
    <property type="match status" value="1"/>
</dbReference>
<evidence type="ECO:0000313" key="11">
    <source>
        <dbReference type="EMBL" id="HEB97131.1"/>
    </source>
</evidence>
<feature type="compositionally biased region" description="Low complexity" evidence="7">
    <location>
        <begin position="619"/>
        <end position="633"/>
    </location>
</feature>
<feature type="transmembrane region" description="Helical" evidence="8">
    <location>
        <begin position="21"/>
        <end position="43"/>
    </location>
</feature>
<feature type="region of interest" description="Disordered" evidence="7">
    <location>
        <begin position="559"/>
        <end position="708"/>
    </location>
</feature>
<dbReference type="GO" id="GO:0140359">
    <property type="term" value="F:ABC-type transporter activity"/>
    <property type="evidence" value="ECO:0007669"/>
    <property type="project" value="InterPro"/>
</dbReference>
<keyword evidence="2 8" id="KW-0812">Transmembrane</keyword>
<dbReference type="InterPro" id="IPR036640">
    <property type="entry name" value="ABC1_TM_sf"/>
</dbReference>
<dbReference type="InterPro" id="IPR010128">
    <property type="entry name" value="ATPase_T1SS_PrtD-like"/>
</dbReference>
<feature type="domain" description="ABC transmembrane type-1" evidence="10">
    <location>
        <begin position="21"/>
        <end position="295"/>
    </location>
</feature>
<evidence type="ECO:0000256" key="4">
    <source>
        <dbReference type="ARBA" id="ARBA00022840"/>
    </source>
</evidence>
<comment type="caution">
    <text evidence="11">The sequence shown here is derived from an EMBL/GenBank/DDBJ whole genome shotgun (WGS) entry which is preliminary data.</text>
</comment>